<evidence type="ECO:0000256" key="11">
    <source>
        <dbReference type="SAM" id="SignalP"/>
    </source>
</evidence>
<evidence type="ECO:0000256" key="9">
    <source>
        <dbReference type="ARBA" id="ARBA00023237"/>
    </source>
</evidence>
<evidence type="ECO:0000256" key="5">
    <source>
        <dbReference type="ARBA" id="ARBA00022692"/>
    </source>
</evidence>
<keyword evidence="8" id="KW-0472">Membrane</keyword>
<name>A0A5B8SQ81_9GAMM</name>
<dbReference type="EMBL" id="CP042382">
    <property type="protein sequence ID" value="QEA38886.1"/>
    <property type="molecule type" value="Genomic_DNA"/>
</dbReference>
<feature type="chain" id="PRO_5022698665" evidence="11">
    <location>
        <begin position="18"/>
        <end position="547"/>
    </location>
</feature>
<evidence type="ECO:0000256" key="4">
    <source>
        <dbReference type="ARBA" id="ARBA00022452"/>
    </source>
</evidence>
<comment type="subcellular location">
    <subcellularLocation>
        <location evidence="1">Cell outer membrane</location>
        <topology evidence="1">Multi-pass membrane protein</topology>
    </subcellularLocation>
</comment>
<evidence type="ECO:0000256" key="2">
    <source>
        <dbReference type="ARBA" id="ARBA00007055"/>
    </source>
</evidence>
<dbReference type="PANTHER" id="PTHR38762:SF1">
    <property type="entry name" value="CRYPTIC OUTER MEMBRANE PORIN BGLH-RELATED"/>
    <property type="match status" value="1"/>
</dbReference>
<evidence type="ECO:0000313" key="12">
    <source>
        <dbReference type="EMBL" id="QEA38886.1"/>
    </source>
</evidence>
<keyword evidence="11" id="KW-0732">Signal</keyword>
<evidence type="ECO:0000313" key="13">
    <source>
        <dbReference type="Proteomes" id="UP000321272"/>
    </source>
</evidence>
<dbReference type="GO" id="GO:0015144">
    <property type="term" value="F:carbohydrate transmembrane transporter activity"/>
    <property type="evidence" value="ECO:0007669"/>
    <property type="project" value="TreeGrafter"/>
</dbReference>
<evidence type="ECO:0000256" key="1">
    <source>
        <dbReference type="ARBA" id="ARBA00004571"/>
    </source>
</evidence>
<keyword evidence="7" id="KW-0626">Porin</keyword>
<dbReference type="KEGG" id="paur:FGL86_07230"/>
<proteinExistence type="inferred from homology"/>
<keyword evidence="13" id="KW-1185">Reference proteome</keyword>
<dbReference type="GO" id="GO:0015288">
    <property type="term" value="F:porin activity"/>
    <property type="evidence" value="ECO:0007669"/>
    <property type="project" value="UniProtKB-KW"/>
</dbReference>
<evidence type="ECO:0000256" key="3">
    <source>
        <dbReference type="ARBA" id="ARBA00022448"/>
    </source>
</evidence>
<evidence type="ECO:0000256" key="8">
    <source>
        <dbReference type="ARBA" id="ARBA00023136"/>
    </source>
</evidence>
<sequence length="547" mass="60312">MNAVTLKAPLAMTVALAAFPAVDPALAQDASLEERLAALEARVAAAERRAEQAEQRAIRAENQIAQRQAPARRTTEEEEPVSAPESALEEPTDERLAKAVRHAEGKEGFSYEAYARSGLLIGENGKSVPGGPYLSPAGPLGGAVGRLGNEPDTYVEAIFNYRQRFDNGARSLYSIMLADSVTTSNDWTAEESNLNLRQAYVELSKLPSFTGPFENASIWAGKRFDRDNFDIHWLDSDFIFLAGTGGGIYDVQLTDQWKANFSLYGRSYSDFDIVTDETAIDGDTDNLTLTANNYVGNWQWMISGLSAADNDDRFNDVRTDSRQVVTTDPDTGDMVVTEETTVTNRGEKGADDGFHTMLVYHGDTFFGLGEGTFKGAILHGQGLGAEVKNIGADGNLTDDAKATRIAVYGTTYLAPGWRVAPMILAETSSDRYVDGDDYQWATVNFRLANELTENFEMQYEASYQYMDLDPKDYRERSSVSGGYSKLTVAPTFKPLVDGFWARPEVRVFASYSDWDDELNAYSDDDSFGTEGFTGGQWSFGTQMEIWF</sequence>
<keyword evidence="6" id="KW-0406">Ion transport</keyword>
<keyword evidence="3" id="KW-0813">Transport</keyword>
<keyword evidence="5" id="KW-0812">Transmembrane</keyword>
<dbReference type="Proteomes" id="UP000321272">
    <property type="component" value="Chromosome"/>
</dbReference>
<feature type="region of interest" description="Disordered" evidence="10">
    <location>
        <begin position="61"/>
        <end position="97"/>
    </location>
</feature>
<gene>
    <name evidence="12" type="ORF">FGL86_07230</name>
</gene>
<dbReference type="GO" id="GO:0046930">
    <property type="term" value="C:pore complex"/>
    <property type="evidence" value="ECO:0007669"/>
    <property type="project" value="UniProtKB-KW"/>
</dbReference>
<dbReference type="AlphaFoldDB" id="A0A5B8SQ81"/>
<evidence type="ECO:0000256" key="7">
    <source>
        <dbReference type="ARBA" id="ARBA00023114"/>
    </source>
</evidence>
<dbReference type="RefSeq" id="WP_147183942.1">
    <property type="nucleotide sequence ID" value="NZ_CP042382.1"/>
</dbReference>
<dbReference type="OrthoDB" id="106611at2"/>
<dbReference type="PANTHER" id="PTHR38762">
    <property type="entry name" value="CRYPTIC OUTER MEMBRANE PORIN BGLH-RELATED"/>
    <property type="match status" value="1"/>
</dbReference>
<dbReference type="GO" id="GO:0015774">
    <property type="term" value="P:polysaccharide transport"/>
    <property type="evidence" value="ECO:0007669"/>
    <property type="project" value="TreeGrafter"/>
</dbReference>
<dbReference type="InterPro" id="IPR003192">
    <property type="entry name" value="Porin_LamB"/>
</dbReference>
<dbReference type="CDD" id="cd01346">
    <property type="entry name" value="Maltoporin-like"/>
    <property type="match status" value="1"/>
</dbReference>
<keyword evidence="9" id="KW-0998">Cell outer membrane</keyword>
<feature type="signal peptide" evidence="11">
    <location>
        <begin position="1"/>
        <end position="17"/>
    </location>
</feature>
<dbReference type="SUPFAM" id="SSF56935">
    <property type="entry name" value="Porins"/>
    <property type="match status" value="1"/>
</dbReference>
<dbReference type="InterPro" id="IPR036998">
    <property type="entry name" value="Porin_LamB_sf"/>
</dbReference>
<reference evidence="12 13" key="1">
    <citation type="submission" date="2019-06" db="EMBL/GenBank/DDBJ databases">
        <title>Genome analyses of bacteria isolated from kimchi.</title>
        <authorList>
            <person name="Lee S."/>
            <person name="Ahn S."/>
            <person name="Roh S."/>
        </authorList>
    </citation>
    <scope>NUCLEOTIDE SEQUENCE [LARGE SCALE GENOMIC DNA]</scope>
    <source>
        <strain evidence="12 13">CBA4606</strain>
    </source>
</reference>
<accession>A0A5B8SQ81</accession>
<dbReference type="GO" id="GO:0006811">
    <property type="term" value="P:monoatomic ion transport"/>
    <property type="evidence" value="ECO:0007669"/>
    <property type="project" value="UniProtKB-KW"/>
</dbReference>
<evidence type="ECO:0000256" key="6">
    <source>
        <dbReference type="ARBA" id="ARBA00023065"/>
    </source>
</evidence>
<dbReference type="InterPro" id="IPR050286">
    <property type="entry name" value="G_neg_Bact_CarbUptk_Porin"/>
</dbReference>
<evidence type="ECO:0000256" key="10">
    <source>
        <dbReference type="SAM" id="MobiDB-lite"/>
    </source>
</evidence>
<organism evidence="12 13">
    <name type="scientific">Pistricoccus aurantiacus</name>
    <dbReference type="NCBI Taxonomy" id="1883414"/>
    <lineage>
        <taxon>Bacteria</taxon>
        <taxon>Pseudomonadati</taxon>
        <taxon>Pseudomonadota</taxon>
        <taxon>Gammaproteobacteria</taxon>
        <taxon>Oceanospirillales</taxon>
        <taxon>Halomonadaceae</taxon>
        <taxon>Pistricoccus</taxon>
    </lineage>
</organism>
<dbReference type="GO" id="GO:0009279">
    <property type="term" value="C:cell outer membrane"/>
    <property type="evidence" value="ECO:0007669"/>
    <property type="project" value="UniProtKB-SubCell"/>
</dbReference>
<keyword evidence="4" id="KW-1134">Transmembrane beta strand</keyword>
<dbReference type="Gene3D" id="2.40.170.10">
    <property type="entry name" value="Porin, LamB type"/>
    <property type="match status" value="1"/>
</dbReference>
<dbReference type="Pfam" id="PF02264">
    <property type="entry name" value="LamB"/>
    <property type="match status" value="1"/>
</dbReference>
<protein>
    <submittedName>
        <fullName evidence="12">Carbohydrate porin</fullName>
    </submittedName>
</protein>
<comment type="similarity">
    <text evidence="2">Belongs to the porin LamB (TC 1.B.3) family.</text>
</comment>